<dbReference type="PANTHER" id="PTHR45852">
    <property type="entry name" value="SER/THR-PROTEIN KINASE RIO2"/>
    <property type="match status" value="1"/>
</dbReference>
<evidence type="ECO:0000256" key="2">
    <source>
        <dbReference type="ARBA" id="ARBA00022741"/>
    </source>
</evidence>
<dbReference type="Proteomes" id="UP000054047">
    <property type="component" value="Unassembled WGS sequence"/>
</dbReference>
<reference evidence="6 7" key="1">
    <citation type="submission" date="2013-12" db="EMBL/GenBank/DDBJ databases">
        <title>Draft genome of the parsitic nematode Ancylostoma duodenale.</title>
        <authorList>
            <person name="Mitreva M."/>
        </authorList>
    </citation>
    <scope>NUCLEOTIDE SEQUENCE [LARGE SCALE GENOMIC DNA]</scope>
    <source>
        <strain evidence="6 7">Zhejiang</strain>
    </source>
</reference>
<dbReference type="GO" id="GO:0005524">
    <property type="term" value="F:ATP binding"/>
    <property type="evidence" value="ECO:0007669"/>
    <property type="project" value="UniProtKB-KW"/>
</dbReference>
<feature type="compositionally biased region" description="Basic and acidic residues" evidence="5">
    <location>
        <begin position="65"/>
        <end position="109"/>
    </location>
</feature>
<feature type="compositionally biased region" description="Basic and acidic residues" evidence="5">
    <location>
        <begin position="147"/>
        <end position="165"/>
    </location>
</feature>
<gene>
    <name evidence="6" type="ORF">ANCDUO_15071</name>
</gene>
<evidence type="ECO:0000313" key="6">
    <source>
        <dbReference type="EMBL" id="KIH54780.1"/>
    </source>
</evidence>
<feature type="region of interest" description="Disordered" evidence="5">
    <location>
        <begin position="39"/>
        <end position="179"/>
    </location>
</feature>
<dbReference type="EMBL" id="KN738499">
    <property type="protein sequence ID" value="KIH54780.1"/>
    <property type="molecule type" value="Genomic_DNA"/>
</dbReference>
<dbReference type="GO" id="GO:0005634">
    <property type="term" value="C:nucleus"/>
    <property type="evidence" value="ECO:0007669"/>
    <property type="project" value="TreeGrafter"/>
</dbReference>
<keyword evidence="1" id="KW-0808">Transferase</keyword>
<dbReference type="AlphaFoldDB" id="A0A0C2G1F8"/>
<proteinExistence type="predicted"/>
<dbReference type="GO" id="GO:0005829">
    <property type="term" value="C:cytosol"/>
    <property type="evidence" value="ECO:0007669"/>
    <property type="project" value="TreeGrafter"/>
</dbReference>
<evidence type="ECO:0000256" key="1">
    <source>
        <dbReference type="ARBA" id="ARBA00022679"/>
    </source>
</evidence>
<feature type="compositionally biased region" description="Acidic residues" evidence="5">
    <location>
        <begin position="45"/>
        <end position="64"/>
    </location>
</feature>
<evidence type="ECO:0000256" key="4">
    <source>
        <dbReference type="ARBA" id="ARBA00022840"/>
    </source>
</evidence>
<dbReference type="OrthoDB" id="10258631at2759"/>
<protein>
    <submittedName>
        <fullName evidence="6">Uncharacterized protein</fullName>
    </submittedName>
</protein>
<evidence type="ECO:0000256" key="5">
    <source>
        <dbReference type="SAM" id="MobiDB-lite"/>
    </source>
</evidence>
<name>A0A0C2G1F8_9BILA</name>
<keyword evidence="3" id="KW-0418">Kinase</keyword>
<feature type="non-terminal residue" evidence="6">
    <location>
        <position position="1"/>
    </location>
</feature>
<dbReference type="GO" id="GO:0030490">
    <property type="term" value="P:maturation of SSU-rRNA"/>
    <property type="evidence" value="ECO:0007669"/>
    <property type="project" value="TreeGrafter"/>
</dbReference>
<dbReference type="PANTHER" id="PTHR45852:SF1">
    <property type="entry name" value="SERINE_THREONINE-PROTEIN KINASE RIO2"/>
    <property type="match status" value="1"/>
</dbReference>
<accession>A0A0C2G1F8</accession>
<evidence type="ECO:0000256" key="3">
    <source>
        <dbReference type="ARBA" id="ARBA00022777"/>
    </source>
</evidence>
<dbReference type="GO" id="GO:0030688">
    <property type="term" value="C:preribosome, small subunit precursor"/>
    <property type="evidence" value="ECO:0007669"/>
    <property type="project" value="TreeGrafter"/>
</dbReference>
<keyword evidence="2" id="KW-0547">Nucleotide-binding</keyword>
<dbReference type="GO" id="GO:0004672">
    <property type="term" value="F:protein kinase activity"/>
    <property type="evidence" value="ECO:0007669"/>
    <property type="project" value="TreeGrafter"/>
</dbReference>
<evidence type="ECO:0000313" key="7">
    <source>
        <dbReference type="Proteomes" id="UP000054047"/>
    </source>
</evidence>
<keyword evidence="4" id="KW-0067">ATP-binding</keyword>
<keyword evidence="7" id="KW-1185">Reference proteome</keyword>
<sequence>RKFNYDSDDFPKYSEVVRKYNLDVELEASGFTKQMQIDLNKVTDGGDESESECSTIQEDDEDKDKEELRQEEKSRENESTFEEVERQTEHREEREPYIRAREELDRIEAETAQIPETSEVESHPQQRPRKARGAASTMSTTSTIPPEEIKRRVALEKMRNKEKTKLRVKGKQSAVQRGRKDNRCTIKEYKGWI</sequence>
<organism evidence="6 7">
    <name type="scientific">Ancylostoma duodenale</name>
    <dbReference type="NCBI Taxonomy" id="51022"/>
    <lineage>
        <taxon>Eukaryota</taxon>
        <taxon>Metazoa</taxon>
        <taxon>Ecdysozoa</taxon>
        <taxon>Nematoda</taxon>
        <taxon>Chromadorea</taxon>
        <taxon>Rhabditida</taxon>
        <taxon>Rhabditina</taxon>
        <taxon>Rhabditomorpha</taxon>
        <taxon>Strongyloidea</taxon>
        <taxon>Ancylostomatidae</taxon>
        <taxon>Ancylostomatinae</taxon>
        <taxon>Ancylostoma</taxon>
    </lineage>
</organism>